<dbReference type="Pfam" id="PF00005">
    <property type="entry name" value="ABC_tran"/>
    <property type="match status" value="1"/>
</dbReference>
<gene>
    <name evidence="6" type="ORF">MLAUSG7_1238</name>
</gene>
<dbReference type="PROSITE" id="PS50893">
    <property type="entry name" value="ABC_TRANSPORTER_2"/>
    <property type="match status" value="1"/>
</dbReference>
<keyword evidence="4" id="KW-0067">ATP-binding</keyword>
<dbReference type="CDD" id="cd03214">
    <property type="entry name" value="ABC_Iron-Siderophores_B12_Hemin"/>
    <property type="match status" value="1"/>
</dbReference>
<keyword evidence="7" id="KW-1185">Reference proteome</keyword>
<dbReference type="Gene3D" id="3.40.50.300">
    <property type="entry name" value="P-loop containing nucleotide triphosphate hydrolases"/>
    <property type="match status" value="1"/>
</dbReference>
<dbReference type="InterPro" id="IPR003439">
    <property type="entry name" value="ABC_transporter-like_ATP-bd"/>
</dbReference>
<dbReference type="PROSITE" id="PS00211">
    <property type="entry name" value="ABC_TRANSPORTER_1"/>
    <property type="match status" value="1"/>
</dbReference>
<dbReference type="InterPro" id="IPR050153">
    <property type="entry name" value="Metal_Ion_Import_ABC"/>
</dbReference>
<dbReference type="InterPro" id="IPR017871">
    <property type="entry name" value="ABC_transporter-like_CS"/>
</dbReference>
<dbReference type="SMART" id="SM00382">
    <property type="entry name" value="AAA"/>
    <property type="match status" value="1"/>
</dbReference>
<dbReference type="PANTHER" id="PTHR42734">
    <property type="entry name" value="METAL TRANSPORT SYSTEM ATP-BINDING PROTEIN TM_0124-RELATED"/>
    <property type="match status" value="1"/>
</dbReference>
<dbReference type="GO" id="GO:0005524">
    <property type="term" value="F:ATP binding"/>
    <property type="evidence" value="ECO:0007669"/>
    <property type="project" value="UniProtKB-KW"/>
</dbReference>
<dbReference type="GO" id="GO:0016887">
    <property type="term" value="F:ATP hydrolysis activity"/>
    <property type="evidence" value="ECO:0007669"/>
    <property type="project" value="InterPro"/>
</dbReference>
<comment type="similarity">
    <text evidence="1">Belongs to the ABC transporter superfamily.</text>
</comment>
<dbReference type="RefSeq" id="WP_214399577.1">
    <property type="nucleotide sequence ID" value="NZ_LR792632.1"/>
</dbReference>
<protein>
    <submittedName>
        <fullName evidence="6">ABC transporter related protein</fullName>
    </submittedName>
</protein>
<evidence type="ECO:0000256" key="4">
    <source>
        <dbReference type="ARBA" id="ARBA00022840"/>
    </source>
</evidence>
<evidence type="ECO:0000313" key="7">
    <source>
        <dbReference type="Proteomes" id="UP000679213"/>
    </source>
</evidence>
<keyword evidence="3" id="KW-0547">Nucleotide-binding</keyword>
<dbReference type="Proteomes" id="UP000679213">
    <property type="component" value="Chromosome I"/>
</dbReference>
<evidence type="ECO:0000259" key="5">
    <source>
        <dbReference type="PROSITE" id="PS50893"/>
    </source>
</evidence>
<feature type="domain" description="ABC transporter" evidence="5">
    <location>
        <begin position="3"/>
        <end position="236"/>
    </location>
</feature>
<dbReference type="AlphaFoldDB" id="A0A8D6PVK1"/>
<dbReference type="GeneID" id="65884031"/>
<evidence type="ECO:0000256" key="2">
    <source>
        <dbReference type="ARBA" id="ARBA00022448"/>
    </source>
</evidence>
<dbReference type="InterPro" id="IPR027417">
    <property type="entry name" value="P-loop_NTPase"/>
</dbReference>
<evidence type="ECO:0000256" key="3">
    <source>
        <dbReference type="ARBA" id="ARBA00022741"/>
    </source>
</evidence>
<evidence type="ECO:0000313" key="6">
    <source>
        <dbReference type="EMBL" id="CAB3289465.1"/>
    </source>
</evidence>
<dbReference type="PANTHER" id="PTHR42734:SF6">
    <property type="entry name" value="MOLYBDATE IMPORT ATP-BINDING PROTEIN MOLC"/>
    <property type="match status" value="1"/>
</dbReference>
<evidence type="ECO:0000256" key="1">
    <source>
        <dbReference type="ARBA" id="ARBA00005417"/>
    </source>
</evidence>
<accession>A0A8D6PVK1</accession>
<dbReference type="KEGG" id="mesg:MLAUSG7_1238"/>
<dbReference type="EMBL" id="LR792632">
    <property type="protein sequence ID" value="CAB3289465.1"/>
    <property type="molecule type" value="Genomic_DNA"/>
</dbReference>
<keyword evidence="2" id="KW-0813">Transport</keyword>
<proteinExistence type="inferred from homology"/>
<organism evidence="6 7">
    <name type="scientific">Methanocaldococcus lauensis</name>
    <dbReference type="NCBI Taxonomy" id="2546128"/>
    <lineage>
        <taxon>Archaea</taxon>
        <taxon>Methanobacteriati</taxon>
        <taxon>Methanobacteriota</taxon>
        <taxon>Methanomada group</taxon>
        <taxon>Methanococci</taxon>
        <taxon>Methanococcales</taxon>
        <taxon>Methanocaldococcaceae</taxon>
        <taxon>Methanocaldococcus</taxon>
    </lineage>
</organism>
<name>A0A8D6PVK1_9EURY</name>
<dbReference type="FunFam" id="3.40.50.300:FF:000134">
    <property type="entry name" value="Iron-enterobactin ABC transporter ATP-binding protein"/>
    <property type="match status" value="1"/>
</dbReference>
<sequence>MILSIDGVEFSYKSRKILNNIKFEVERGEVVSILGVNGAGKSTLLKCINKILKPKRGTILIDNFDINKLDNHELAKKVGYVPQKAEGNYMTVFDAVLLGRKPHIKWEITDRDIEITYKVLKLLNLEDYALRYTNELSGGELQKVIIARALVQEPQILLLDEPTNNLDLKNQLEVMKIIRDISKSQNIASIVVMHDLNLALRYSDKFIMLKDGKIFAEGDRSIINPENIKAVYGVNAFVENIRGIPVVIPVDV</sequence>
<dbReference type="SUPFAM" id="SSF52540">
    <property type="entry name" value="P-loop containing nucleoside triphosphate hydrolases"/>
    <property type="match status" value="1"/>
</dbReference>
<reference evidence="6 7" key="1">
    <citation type="submission" date="2020-04" db="EMBL/GenBank/DDBJ databases">
        <authorList>
            <consortium name="Genoscope - CEA"/>
            <person name="William W."/>
        </authorList>
    </citation>
    <scope>NUCLEOTIDE SEQUENCE [LARGE SCALE GENOMIC DNA]</scope>
    <source>
        <strain evidence="6 7">SG7</strain>
    </source>
</reference>
<dbReference type="InterPro" id="IPR003593">
    <property type="entry name" value="AAA+_ATPase"/>
</dbReference>